<protein>
    <recommendedName>
        <fullName evidence="3">DUF5018 domain-containing protein</fullName>
    </recommendedName>
</protein>
<name>A0A372NWZ3_9SPHI</name>
<evidence type="ECO:0008006" key="3">
    <source>
        <dbReference type="Google" id="ProtNLM"/>
    </source>
</evidence>
<sequence>MASCKKVTEVPVPAQAQNRILSYKITNVQGNPIEGVVNDDAKTIKVYLPYYYYLTALEPEIKVSEGATITPATGTIVDDLLDVFDNGRDIKYNVTAKDGTKATYTLQLIVQQGNFELEELSPSATEITELTYGTKNGSADLYLSVSGDFPSGNTELDRQLIKITLTAQDGSEYVIDNNRGAKLFAGTNFVYFVLSSSAAPGLNSGTYKVKVRFYSKTVSLKNPIKITITQQ</sequence>
<reference evidence="1 2" key="1">
    <citation type="submission" date="2018-08" db="EMBL/GenBank/DDBJ databases">
        <title>Mucilaginibacter sp. MYSH2.</title>
        <authorList>
            <person name="Seo T."/>
        </authorList>
    </citation>
    <scope>NUCLEOTIDE SEQUENCE [LARGE SCALE GENOMIC DNA]</scope>
    <source>
        <strain evidence="1 2">MYSH2</strain>
    </source>
</reference>
<comment type="caution">
    <text evidence="1">The sequence shown here is derived from an EMBL/GenBank/DDBJ whole genome shotgun (WGS) entry which is preliminary data.</text>
</comment>
<dbReference type="EMBL" id="QWDC01000001">
    <property type="protein sequence ID" value="RFZ94630.1"/>
    <property type="molecule type" value="Genomic_DNA"/>
</dbReference>
<gene>
    <name evidence="1" type="ORF">D0C36_03545</name>
</gene>
<proteinExistence type="predicted"/>
<evidence type="ECO:0000313" key="1">
    <source>
        <dbReference type="EMBL" id="RFZ94630.1"/>
    </source>
</evidence>
<dbReference type="Gene3D" id="2.60.40.2340">
    <property type="match status" value="1"/>
</dbReference>
<evidence type="ECO:0000313" key="2">
    <source>
        <dbReference type="Proteomes" id="UP000264217"/>
    </source>
</evidence>
<dbReference type="AlphaFoldDB" id="A0A372NWZ3"/>
<accession>A0A372NWZ3</accession>
<organism evidence="1 2">
    <name type="scientific">Mucilaginibacter conchicola</name>
    <dbReference type="NCBI Taxonomy" id="2303333"/>
    <lineage>
        <taxon>Bacteria</taxon>
        <taxon>Pseudomonadati</taxon>
        <taxon>Bacteroidota</taxon>
        <taxon>Sphingobacteriia</taxon>
        <taxon>Sphingobacteriales</taxon>
        <taxon>Sphingobacteriaceae</taxon>
        <taxon>Mucilaginibacter</taxon>
    </lineage>
</organism>
<dbReference type="Proteomes" id="UP000264217">
    <property type="component" value="Unassembled WGS sequence"/>
</dbReference>
<keyword evidence="2" id="KW-1185">Reference proteome</keyword>